<feature type="region of interest" description="Disordered" evidence="1">
    <location>
        <begin position="20"/>
        <end position="66"/>
    </location>
</feature>
<sequence length="123" mass="13496">MPDIRTLLALAALAASIPATVRAEDEVSQRSAPEAGDPEARRKALNEEQAARARRDVEDHRQQVAAHAAAIATMNARKARDDAAFAEAMRQHDEQVAAYEAARAEWERTNPACRRKDPVGCPR</sequence>
<feature type="signal peptide" evidence="2">
    <location>
        <begin position="1"/>
        <end position="23"/>
    </location>
</feature>
<dbReference type="AlphaFoldDB" id="A0A7X4K7C4"/>
<protein>
    <recommendedName>
        <fullName evidence="5">Cell wall hydrolase</fullName>
    </recommendedName>
</protein>
<accession>A0A7X4K7C4</accession>
<evidence type="ECO:0000313" key="4">
    <source>
        <dbReference type="Proteomes" id="UP000465810"/>
    </source>
</evidence>
<reference evidence="3 4" key="1">
    <citation type="submission" date="2019-12" db="EMBL/GenBank/DDBJ databases">
        <authorList>
            <person name="Feng G."/>
            <person name="Zhu H."/>
        </authorList>
    </citation>
    <scope>NUCLEOTIDE SEQUENCE [LARGE SCALE GENOMIC DNA]</scope>
    <source>
        <strain evidence="3 4">FGD1</strain>
    </source>
</reference>
<evidence type="ECO:0000256" key="2">
    <source>
        <dbReference type="SAM" id="SignalP"/>
    </source>
</evidence>
<feature type="compositionally biased region" description="Basic and acidic residues" evidence="1">
    <location>
        <begin position="38"/>
        <end position="62"/>
    </location>
</feature>
<dbReference type="Proteomes" id="UP000465810">
    <property type="component" value="Unassembled WGS sequence"/>
</dbReference>
<feature type="chain" id="PRO_5031044397" description="Cell wall hydrolase" evidence="2">
    <location>
        <begin position="24"/>
        <end position="123"/>
    </location>
</feature>
<name>A0A7X4K7C4_9SPHN</name>
<gene>
    <name evidence="3" type="ORF">GR702_05100</name>
</gene>
<dbReference type="EMBL" id="WVTD01000003">
    <property type="protein sequence ID" value="MYL97148.1"/>
    <property type="molecule type" value="Genomic_DNA"/>
</dbReference>
<dbReference type="RefSeq" id="WP_160984898.1">
    <property type="nucleotide sequence ID" value="NZ_WVTD01000003.1"/>
</dbReference>
<keyword evidence="4" id="KW-1185">Reference proteome</keyword>
<keyword evidence="2" id="KW-0732">Signal</keyword>
<evidence type="ECO:0008006" key="5">
    <source>
        <dbReference type="Google" id="ProtNLM"/>
    </source>
</evidence>
<proteinExistence type="predicted"/>
<evidence type="ECO:0000313" key="3">
    <source>
        <dbReference type="EMBL" id="MYL97148.1"/>
    </source>
</evidence>
<comment type="caution">
    <text evidence="3">The sequence shown here is derived from an EMBL/GenBank/DDBJ whole genome shotgun (WGS) entry which is preliminary data.</text>
</comment>
<evidence type="ECO:0000256" key="1">
    <source>
        <dbReference type="SAM" id="MobiDB-lite"/>
    </source>
</evidence>
<organism evidence="3 4">
    <name type="scientific">Novosphingobium silvae</name>
    <dbReference type="NCBI Taxonomy" id="2692619"/>
    <lineage>
        <taxon>Bacteria</taxon>
        <taxon>Pseudomonadati</taxon>
        <taxon>Pseudomonadota</taxon>
        <taxon>Alphaproteobacteria</taxon>
        <taxon>Sphingomonadales</taxon>
        <taxon>Sphingomonadaceae</taxon>
        <taxon>Novosphingobium</taxon>
    </lineage>
</organism>